<dbReference type="InterPro" id="IPR000782">
    <property type="entry name" value="FAS1_domain"/>
</dbReference>
<keyword evidence="1" id="KW-0732">Signal</keyword>
<feature type="domain" description="FAS1" evidence="2">
    <location>
        <begin position="38"/>
        <end position="182"/>
    </location>
</feature>
<dbReference type="AlphaFoldDB" id="A0A7W8ZLB0"/>
<dbReference type="SMART" id="SM00554">
    <property type="entry name" value="FAS1"/>
    <property type="match status" value="1"/>
</dbReference>
<dbReference type="GO" id="GO:0005615">
    <property type="term" value="C:extracellular space"/>
    <property type="evidence" value="ECO:0007669"/>
    <property type="project" value="TreeGrafter"/>
</dbReference>
<dbReference type="Pfam" id="PF02469">
    <property type="entry name" value="Fasciclin"/>
    <property type="match status" value="2"/>
</dbReference>
<reference evidence="3 4" key="1">
    <citation type="submission" date="2020-08" db="EMBL/GenBank/DDBJ databases">
        <title>Genomic Encyclopedia of Type Strains, Phase IV (KMG-V): Genome sequencing to study the core and pangenomes of soil and plant-associated prokaryotes.</title>
        <authorList>
            <person name="Whitman W."/>
        </authorList>
    </citation>
    <scope>NUCLEOTIDE SEQUENCE [LARGE SCALE GENOMIC DNA]</scope>
    <source>
        <strain evidence="3 4">S3M1</strain>
    </source>
</reference>
<dbReference type="Gene3D" id="2.30.180.10">
    <property type="entry name" value="FAS1 domain"/>
    <property type="match status" value="2"/>
</dbReference>
<dbReference type="PANTHER" id="PTHR10900">
    <property type="entry name" value="PERIOSTIN-RELATED"/>
    <property type="match status" value="1"/>
</dbReference>
<gene>
    <name evidence="3" type="ORF">HDE68_002020</name>
</gene>
<dbReference type="RefSeq" id="WP_183881380.1">
    <property type="nucleotide sequence ID" value="NZ_JACHCE010000002.1"/>
</dbReference>
<evidence type="ECO:0000259" key="2">
    <source>
        <dbReference type="PROSITE" id="PS50213"/>
    </source>
</evidence>
<accession>A0A7W8ZLB0</accession>
<dbReference type="EMBL" id="JACHCE010000002">
    <property type="protein sequence ID" value="MBB5636132.1"/>
    <property type="molecule type" value="Genomic_DNA"/>
</dbReference>
<dbReference type="SUPFAM" id="SSF82153">
    <property type="entry name" value="FAS1 domain"/>
    <property type="match status" value="2"/>
</dbReference>
<dbReference type="Proteomes" id="UP000537204">
    <property type="component" value="Unassembled WGS sequence"/>
</dbReference>
<feature type="chain" id="PRO_5030870975" evidence="1">
    <location>
        <begin position="28"/>
        <end position="364"/>
    </location>
</feature>
<protein>
    <submittedName>
        <fullName evidence="3">Putative surface protein with fasciclin (FAS1) repeats</fullName>
    </submittedName>
</protein>
<feature type="domain" description="FAS1" evidence="2">
    <location>
        <begin position="187"/>
        <end position="350"/>
    </location>
</feature>
<feature type="signal peptide" evidence="1">
    <location>
        <begin position="1"/>
        <end position="27"/>
    </location>
</feature>
<organism evidence="3 4">
    <name type="scientific">Pedobacter cryoconitis</name>
    <dbReference type="NCBI Taxonomy" id="188932"/>
    <lineage>
        <taxon>Bacteria</taxon>
        <taxon>Pseudomonadati</taxon>
        <taxon>Bacteroidota</taxon>
        <taxon>Sphingobacteriia</taxon>
        <taxon>Sphingobacteriales</taxon>
        <taxon>Sphingobacteriaceae</taxon>
        <taxon>Pedobacter</taxon>
    </lineage>
</organism>
<sequence>MNTRKSIKKLLLLIPVLLLLFNSCKHEDLEIAKENENFRLASDFIKNNYDMSLFYAAIEKAGMKAQLQGPGPFTVLVPNNLAFQQIGISRPSDFDKMNQDSLKSLVQRHVLNYRLLTRDIPLNGVDIRYLTLAGEELYTTSSNFNPKGFANYQLDLFFNGAAVVKEDVNLANGALHVINKVMKYTPKSTVQDWLAKRPQYSIFVSGLKKFGLWDKLATAGPFTVFAPQNKEFEASNITEASIAALNTKNYNGKRLFGGYVMDKKHFFISDFFAFKFINDETVFIRKVDDDNWLMIMNSASDSFNRLNTLTLNLRTPVDFYTNYNTIYASTPGLSDNLTDNGLVHDVQGLLLLPEQALINNSPNN</sequence>
<dbReference type="PANTHER" id="PTHR10900:SF77">
    <property type="entry name" value="FI19380P1"/>
    <property type="match status" value="1"/>
</dbReference>
<dbReference type="InterPro" id="IPR050904">
    <property type="entry name" value="Adhesion/Biosynth-related"/>
</dbReference>
<comment type="caution">
    <text evidence="3">The sequence shown here is derived from an EMBL/GenBank/DDBJ whole genome shotgun (WGS) entry which is preliminary data.</text>
</comment>
<dbReference type="InterPro" id="IPR036378">
    <property type="entry name" value="FAS1_dom_sf"/>
</dbReference>
<evidence type="ECO:0000256" key="1">
    <source>
        <dbReference type="SAM" id="SignalP"/>
    </source>
</evidence>
<name>A0A7W8ZLB0_9SPHI</name>
<evidence type="ECO:0000313" key="3">
    <source>
        <dbReference type="EMBL" id="MBB5636132.1"/>
    </source>
</evidence>
<proteinExistence type="predicted"/>
<evidence type="ECO:0000313" key="4">
    <source>
        <dbReference type="Proteomes" id="UP000537204"/>
    </source>
</evidence>
<dbReference type="PROSITE" id="PS50213">
    <property type="entry name" value="FAS1"/>
    <property type="match status" value="2"/>
</dbReference>